<reference evidence="2 3" key="1">
    <citation type="journal article" date="2018" name="Nat. Biotechnol.">
        <title>A standardized bacterial taxonomy based on genome phylogeny substantially revises the tree of life.</title>
        <authorList>
            <person name="Parks D.H."/>
            <person name="Chuvochina M."/>
            <person name="Waite D.W."/>
            <person name="Rinke C."/>
            <person name="Skarshewski A."/>
            <person name="Chaumeil P.A."/>
            <person name="Hugenholtz P."/>
        </authorList>
    </citation>
    <scope>NUCLEOTIDE SEQUENCE [LARGE SCALE GENOMIC DNA]</scope>
    <source>
        <strain evidence="2">UBA9158</strain>
    </source>
</reference>
<dbReference type="STRING" id="1121937.GCA_000423125_02467"/>
<dbReference type="PANTHER" id="PTHR42912">
    <property type="entry name" value="METHYLTRANSFERASE"/>
    <property type="match status" value="1"/>
</dbReference>
<evidence type="ECO:0000259" key="1">
    <source>
        <dbReference type="Pfam" id="PF08241"/>
    </source>
</evidence>
<dbReference type="EMBL" id="DMND01000004">
    <property type="protein sequence ID" value="HAN26165.1"/>
    <property type="molecule type" value="Genomic_DNA"/>
</dbReference>
<dbReference type="InterPro" id="IPR050508">
    <property type="entry name" value="Methyltransf_Superfamily"/>
</dbReference>
<evidence type="ECO:0000313" key="3">
    <source>
        <dbReference type="Proteomes" id="UP000259273"/>
    </source>
</evidence>
<dbReference type="InterPro" id="IPR029063">
    <property type="entry name" value="SAM-dependent_MTases_sf"/>
</dbReference>
<name>A0A3C1KHQ6_9GAMM</name>
<proteinExistence type="predicted"/>
<gene>
    <name evidence="2" type="ORF">DCP75_00230</name>
</gene>
<sequence length="321" mass="34484">MSSRDLAAHADAWDTYWRGTRENAAHQEGGPQEPVLEAFWATFFAAQLGARATLSLLDLACGHGAVTGHALKVSPALLSHCSDYSFNALQGVQQRYPSARCIAADAGNTPFADGAFDLVVSQFGVEYAGPEAVFEAARLVAPGGTLGLLLHLAGGAIYRECEHNRDTVRALRELDILSLARAAFDAGFALNAGTGSPEAFKAAERAFTPAVRGLEQLLQNRGAQSAGGLLQQLYQDIAHMYRRMSAYAPDDIRSWLDGMDLELTAYRGRMQSMLDAALSEQAIDAAIQRLAADGFTLRDLSRLRVSAEAQPAAWALVMQRG</sequence>
<dbReference type="Proteomes" id="UP000259273">
    <property type="component" value="Unassembled WGS sequence"/>
</dbReference>
<comment type="caution">
    <text evidence="2">The sequence shown here is derived from an EMBL/GenBank/DDBJ whole genome shotgun (WGS) entry which is preliminary data.</text>
</comment>
<accession>A0A3C1KHQ6</accession>
<organism evidence="2 3">
    <name type="scientific">Haliea salexigens</name>
    <dbReference type="NCBI Taxonomy" id="287487"/>
    <lineage>
        <taxon>Bacteria</taxon>
        <taxon>Pseudomonadati</taxon>
        <taxon>Pseudomonadota</taxon>
        <taxon>Gammaproteobacteria</taxon>
        <taxon>Cellvibrionales</taxon>
        <taxon>Halieaceae</taxon>
        <taxon>Haliea</taxon>
    </lineage>
</organism>
<dbReference type="GO" id="GO:0008757">
    <property type="term" value="F:S-adenosylmethionine-dependent methyltransferase activity"/>
    <property type="evidence" value="ECO:0007669"/>
    <property type="project" value="InterPro"/>
</dbReference>
<dbReference type="InterPro" id="IPR013216">
    <property type="entry name" value="Methyltransf_11"/>
</dbReference>
<dbReference type="Pfam" id="PF08241">
    <property type="entry name" value="Methyltransf_11"/>
    <property type="match status" value="1"/>
</dbReference>
<dbReference type="SUPFAM" id="SSF53335">
    <property type="entry name" value="S-adenosyl-L-methionine-dependent methyltransferases"/>
    <property type="match status" value="1"/>
</dbReference>
<dbReference type="Gene3D" id="3.40.50.150">
    <property type="entry name" value="Vaccinia Virus protein VP39"/>
    <property type="match status" value="1"/>
</dbReference>
<evidence type="ECO:0000313" key="2">
    <source>
        <dbReference type="EMBL" id="HAN26165.1"/>
    </source>
</evidence>
<protein>
    <recommendedName>
        <fullName evidence="1">Methyltransferase type 11 domain-containing protein</fullName>
    </recommendedName>
</protein>
<dbReference type="AlphaFoldDB" id="A0A3C1KHQ6"/>
<feature type="domain" description="Methyltransferase type 11" evidence="1">
    <location>
        <begin position="57"/>
        <end position="146"/>
    </location>
</feature>